<protein>
    <submittedName>
        <fullName evidence="1">DNA alkylation repair enzyme</fullName>
    </submittedName>
</protein>
<dbReference type="Gene3D" id="1.25.10.90">
    <property type="match status" value="1"/>
</dbReference>
<name>A0A2T5HLW8_9RHOB</name>
<dbReference type="CDD" id="cd06561">
    <property type="entry name" value="AlkD_like"/>
    <property type="match status" value="1"/>
</dbReference>
<comment type="caution">
    <text evidence="1">The sequence shown here is derived from an EMBL/GenBank/DDBJ whole genome shotgun (WGS) entry which is preliminary data.</text>
</comment>
<dbReference type="Proteomes" id="UP000244077">
    <property type="component" value="Unassembled WGS sequence"/>
</dbReference>
<dbReference type="EMBL" id="QAOH01000006">
    <property type="protein sequence ID" value="PTQ72571.1"/>
    <property type="molecule type" value="Genomic_DNA"/>
</dbReference>
<accession>A0A2T5HLW8</accession>
<dbReference type="AlphaFoldDB" id="A0A2T5HLW8"/>
<reference evidence="1 2" key="1">
    <citation type="submission" date="2018-04" db="EMBL/GenBank/DDBJ databases">
        <title>Genomic Encyclopedia of Archaeal and Bacterial Type Strains, Phase II (KMG-II): from individual species to whole genera.</title>
        <authorList>
            <person name="Goeker M."/>
        </authorList>
    </citation>
    <scope>NUCLEOTIDE SEQUENCE [LARGE SCALE GENOMIC DNA]</scope>
    <source>
        <strain evidence="1 2">DSM 100434</strain>
    </source>
</reference>
<dbReference type="InterPro" id="IPR014825">
    <property type="entry name" value="DNA_alkylation"/>
</dbReference>
<evidence type="ECO:0000313" key="2">
    <source>
        <dbReference type="Proteomes" id="UP000244077"/>
    </source>
</evidence>
<proteinExistence type="predicted"/>
<sequence>MLNMNATEVMNRLKAAGAAERAADLETRFGTGNYLGVPPQTLEDMARELRQEIAFPARLMVAQELWNSGVLEARLMAAKLLTQARIADDAAVWDQICAWISEAGNWAELDALANAGARRIVTDLSRMETVHRLAKSERTLDRRAALGLSLPLAKLAHPDEDEKNAIDDVLFWLTHALQDADKDVSRMADTWLRSLGKHDRKHASMVRRVVQSRTNAD</sequence>
<dbReference type="SUPFAM" id="SSF48371">
    <property type="entry name" value="ARM repeat"/>
    <property type="match status" value="1"/>
</dbReference>
<organism evidence="1 2">
    <name type="scientific">Celeribacter persicus</name>
    <dbReference type="NCBI Taxonomy" id="1651082"/>
    <lineage>
        <taxon>Bacteria</taxon>
        <taxon>Pseudomonadati</taxon>
        <taxon>Pseudomonadota</taxon>
        <taxon>Alphaproteobacteria</taxon>
        <taxon>Rhodobacterales</taxon>
        <taxon>Roseobacteraceae</taxon>
        <taxon>Celeribacter</taxon>
    </lineage>
</organism>
<evidence type="ECO:0000313" key="1">
    <source>
        <dbReference type="EMBL" id="PTQ72571.1"/>
    </source>
</evidence>
<dbReference type="OrthoDB" id="9775346at2"/>
<dbReference type="Pfam" id="PF08713">
    <property type="entry name" value="DNA_alkylation"/>
    <property type="match status" value="1"/>
</dbReference>
<gene>
    <name evidence="1" type="ORF">C8N42_10680</name>
</gene>
<keyword evidence="2" id="KW-1185">Reference proteome</keyword>
<dbReference type="InterPro" id="IPR016024">
    <property type="entry name" value="ARM-type_fold"/>
</dbReference>